<evidence type="ECO:0000256" key="3">
    <source>
        <dbReference type="ARBA" id="ARBA00022679"/>
    </source>
</evidence>
<evidence type="ECO:0000256" key="13">
    <source>
        <dbReference type="SAM" id="MobiDB-lite"/>
    </source>
</evidence>
<dbReference type="CDD" id="cd00564">
    <property type="entry name" value="TMP_TenI"/>
    <property type="match status" value="1"/>
</dbReference>
<feature type="region of interest" description="Disordered" evidence="13">
    <location>
        <begin position="273"/>
        <end position="348"/>
    </location>
</feature>
<keyword evidence="5 10" id="KW-0460">Magnesium</keyword>
<keyword evidence="4 10" id="KW-0479">Metal-binding</keyword>
<keyword evidence="16" id="KW-1185">Reference proteome</keyword>
<evidence type="ECO:0000256" key="7">
    <source>
        <dbReference type="ARBA" id="ARBA00047334"/>
    </source>
</evidence>
<feature type="binding site" evidence="10">
    <location>
        <begin position="99"/>
        <end position="103"/>
    </location>
    <ligand>
        <name>4-amino-2-methyl-5-(diphosphooxymethyl)pyrimidine</name>
        <dbReference type="ChEBI" id="CHEBI:57841"/>
    </ligand>
</feature>
<comment type="function">
    <text evidence="1 10">Condenses 4-methyl-5-(beta-hydroxyethyl)thiazole monophosphate (THZ-P) and 2-methyl-4-amino-5-hydroxymethyl pyrimidine pyrophosphate (HMP-PP) to form thiamine monophosphate (TMP).</text>
</comment>
<dbReference type="UniPathway" id="UPA00060">
    <property type="reaction ID" value="UER00141"/>
</dbReference>
<evidence type="ECO:0000256" key="10">
    <source>
        <dbReference type="HAMAP-Rule" id="MF_00097"/>
    </source>
</evidence>
<evidence type="ECO:0000256" key="4">
    <source>
        <dbReference type="ARBA" id="ARBA00022723"/>
    </source>
</evidence>
<dbReference type="GO" id="GO:0009228">
    <property type="term" value="P:thiamine biosynthetic process"/>
    <property type="evidence" value="ECO:0007669"/>
    <property type="project" value="UniProtKB-KW"/>
</dbReference>
<dbReference type="Pfam" id="PF02581">
    <property type="entry name" value="TMP-TENI"/>
    <property type="match status" value="1"/>
</dbReference>
<feature type="binding site" evidence="10">
    <location>
        <position position="152"/>
    </location>
    <ligand>
        <name>Mg(2+)</name>
        <dbReference type="ChEBI" id="CHEBI:18420"/>
    </ligand>
</feature>
<comment type="similarity">
    <text evidence="10 11">Belongs to the thiamine-phosphate synthase family.</text>
</comment>
<dbReference type="EMBL" id="FNGF01000006">
    <property type="protein sequence ID" value="SDL50997.1"/>
    <property type="molecule type" value="Genomic_DNA"/>
</dbReference>
<dbReference type="PANTHER" id="PTHR20857:SF15">
    <property type="entry name" value="THIAMINE-PHOSPHATE SYNTHASE"/>
    <property type="match status" value="1"/>
</dbReference>
<comment type="caution">
    <text evidence="10">Lacks conserved residue(s) required for the propagation of feature annotation.</text>
</comment>
<comment type="catalytic activity">
    <reaction evidence="9 10 11">
        <text>2-[(2R,5Z)-2-carboxy-4-methylthiazol-5(2H)-ylidene]ethyl phosphate + 4-amino-2-methyl-5-(diphosphooxymethyl)pyrimidine + 2 H(+) = thiamine phosphate + CO2 + diphosphate</text>
        <dbReference type="Rhea" id="RHEA:47844"/>
        <dbReference type="ChEBI" id="CHEBI:15378"/>
        <dbReference type="ChEBI" id="CHEBI:16526"/>
        <dbReference type="ChEBI" id="CHEBI:33019"/>
        <dbReference type="ChEBI" id="CHEBI:37575"/>
        <dbReference type="ChEBI" id="CHEBI:57841"/>
        <dbReference type="ChEBI" id="CHEBI:62899"/>
        <dbReference type="EC" id="2.5.1.3"/>
    </reaction>
</comment>
<dbReference type="HAMAP" id="MF_00097">
    <property type="entry name" value="TMP_synthase"/>
    <property type="match status" value="1"/>
</dbReference>
<feature type="domain" description="Thiamine phosphate synthase/TenI" evidence="14">
    <location>
        <begin position="77"/>
        <end position="251"/>
    </location>
</feature>
<protein>
    <recommendedName>
        <fullName evidence="10">Thiamine-phosphate synthase</fullName>
        <shortName evidence="10">TP synthase</shortName>
        <shortName evidence="10">TPS</shortName>
        <ecNumber evidence="10">2.5.1.3</ecNumber>
    </recommendedName>
    <alternativeName>
        <fullName evidence="10">Thiamine-phosphate pyrophosphorylase</fullName>
        <shortName evidence="10">TMP pyrophosphorylase</shortName>
        <shortName evidence="10">TMP-PPase</shortName>
    </alternativeName>
</protein>
<gene>
    <name evidence="10" type="primary">thiE</name>
    <name evidence="15" type="ORF">SAMN05216298_4155</name>
</gene>
<comment type="cofactor">
    <cofactor evidence="10">
        <name>Mg(2+)</name>
        <dbReference type="ChEBI" id="CHEBI:18420"/>
    </cofactor>
    <text evidence="10">Binds 1 Mg(2+) ion per subunit.</text>
</comment>
<comment type="pathway">
    <text evidence="2 10 12">Cofactor biosynthesis; thiamine diphosphate biosynthesis; thiamine phosphate from 4-amino-2-methyl-5-diphosphomethylpyrimidine and 4-methyl-5-(2-phosphoethyl)-thiazole: step 1/1.</text>
</comment>
<feature type="binding site" evidence="10">
    <location>
        <position position="228"/>
    </location>
    <ligand>
        <name>2-[(2R,5Z)-2-carboxy-4-methylthiazol-5(2H)-ylidene]ethyl phosphate</name>
        <dbReference type="ChEBI" id="CHEBI:62899"/>
    </ligand>
</feature>
<dbReference type="EC" id="2.5.1.3" evidence="10"/>
<evidence type="ECO:0000256" key="2">
    <source>
        <dbReference type="ARBA" id="ARBA00005165"/>
    </source>
</evidence>
<dbReference type="GO" id="GO:0004789">
    <property type="term" value="F:thiamine-phosphate diphosphorylase activity"/>
    <property type="evidence" value="ECO:0007669"/>
    <property type="project" value="UniProtKB-UniRule"/>
</dbReference>
<reference evidence="16" key="1">
    <citation type="submission" date="2016-10" db="EMBL/GenBank/DDBJ databases">
        <authorList>
            <person name="Varghese N."/>
            <person name="Submissions S."/>
        </authorList>
    </citation>
    <scope>NUCLEOTIDE SEQUENCE [LARGE SCALE GENOMIC DNA]</scope>
    <source>
        <strain evidence="16">CGMCC 4.3147</strain>
    </source>
</reference>
<feature type="binding site" evidence="10">
    <location>
        <position position="200"/>
    </location>
    <ligand>
        <name>4-amino-2-methyl-5-(diphosphooxymethyl)pyrimidine</name>
        <dbReference type="ChEBI" id="CHEBI:57841"/>
    </ligand>
</feature>
<proteinExistence type="inferred from homology"/>
<dbReference type="SUPFAM" id="SSF51391">
    <property type="entry name" value="Thiamin phosphate synthase"/>
    <property type="match status" value="1"/>
</dbReference>
<evidence type="ECO:0000256" key="11">
    <source>
        <dbReference type="RuleBase" id="RU003826"/>
    </source>
</evidence>
<evidence type="ECO:0000256" key="8">
    <source>
        <dbReference type="ARBA" id="ARBA00047851"/>
    </source>
</evidence>
<dbReference type="AlphaFoldDB" id="A0A1G9KNF7"/>
<dbReference type="PANTHER" id="PTHR20857">
    <property type="entry name" value="THIAMINE-PHOSPHATE PYROPHOSPHORYLASE"/>
    <property type="match status" value="1"/>
</dbReference>
<dbReference type="Proteomes" id="UP000198662">
    <property type="component" value="Unassembled WGS sequence"/>
</dbReference>
<evidence type="ECO:0000259" key="14">
    <source>
        <dbReference type="Pfam" id="PF02581"/>
    </source>
</evidence>
<dbReference type="InterPro" id="IPR013785">
    <property type="entry name" value="Aldolase_TIM"/>
</dbReference>
<evidence type="ECO:0000256" key="6">
    <source>
        <dbReference type="ARBA" id="ARBA00022977"/>
    </source>
</evidence>
<feature type="region of interest" description="Disordered" evidence="13">
    <location>
        <begin position="1"/>
        <end position="66"/>
    </location>
</feature>
<feature type="binding site" evidence="10">
    <location>
        <position position="132"/>
    </location>
    <ligand>
        <name>4-amino-2-methyl-5-(diphosphooxymethyl)pyrimidine</name>
        <dbReference type="ChEBI" id="CHEBI:57841"/>
    </ligand>
</feature>
<dbReference type="InterPro" id="IPR034291">
    <property type="entry name" value="TMP_synthase"/>
</dbReference>
<evidence type="ECO:0000256" key="1">
    <source>
        <dbReference type="ARBA" id="ARBA00003814"/>
    </source>
</evidence>
<feature type="binding site" evidence="10">
    <location>
        <begin position="197"/>
        <end position="199"/>
    </location>
    <ligand>
        <name>2-[(2R,5Z)-2-carboxy-4-methylthiazol-5(2H)-ylidene]ethyl phosphate</name>
        <dbReference type="ChEBI" id="CHEBI:62899"/>
    </ligand>
</feature>
<dbReference type="GO" id="GO:0009229">
    <property type="term" value="P:thiamine diphosphate biosynthetic process"/>
    <property type="evidence" value="ECO:0007669"/>
    <property type="project" value="UniProtKB-UniRule"/>
</dbReference>
<dbReference type="NCBIfam" id="TIGR00693">
    <property type="entry name" value="thiE"/>
    <property type="match status" value="1"/>
</dbReference>
<accession>A0A1G9KNF7</accession>
<feature type="binding site" evidence="10">
    <location>
        <position position="171"/>
    </location>
    <ligand>
        <name>4-amino-2-methyl-5-(diphosphooxymethyl)pyrimidine</name>
        <dbReference type="ChEBI" id="CHEBI:57841"/>
    </ligand>
</feature>
<keyword evidence="6 10" id="KW-0784">Thiamine biosynthesis</keyword>
<dbReference type="GO" id="GO:0000287">
    <property type="term" value="F:magnesium ion binding"/>
    <property type="evidence" value="ECO:0007669"/>
    <property type="project" value="UniProtKB-UniRule"/>
</dbReference>
<dbReference type="Gene3D" id="3.20.20.70">
    <property type="entry name" value="Aldolase class I"/>
    <property type="match status" value="1"/>
</dbReference>
<evidence type="ECO:0000256" key="9">
    <source>
        <dbReference type="ARBA" id="ARBA00047883"/>
    </source>
</evidence>
<evidence type="ECO:0000256" key="12">
    <source>
        <dbReference type="RuleBase" id="RU004253"/>
    </source>
</evidence>
<comment type="catalytic activity">
    <reaction evidence="8 10 11">
        <text>2-(2-carboxy-4-methylthiazol-5-yl)ethyl phosphate + 4-amino-2-methyl-5-(diphosphooxymethyl)pyrimidine + 2 H(+) = thiamine phosphate + CO2 + diphosphate</text>
        <dbReference type="Rhea" id="RHEA:47848"/>
        <dbReference type="ChEBI" id="CHEBI:15378"/>
        <dbReference type="ChEBI" id="CHEBI:16526"/>
        <dbReference type="ChEBI" id="CHEBI:33019"/>
        <dbReference type="ChEBI" id="CHEBI:37575"/>
        <dbReference type="ChEBI" id="CHEBI:57841"/>
        <dbReference type="ChEBI" id="CHEBI:62890"/>
        <dbReference type="EC" id="2.5.1.3"/>
    </reaction>
</comment>
<evidence type="ECO:0000313" key="16">
    <source>
        <dbReference type="Proteomes" id="UP000198662"/>
    </source>
</evidence>
<feature type="binding site" evidence="10">
    <location>
        <position position="133"/>
    </location>
    <ligand>
        <name>Mg(2+)</name>
        <dbReference type="ChEBI" id="CHEBI:18420"/>
    </ligand>
</feature>
<comment type="catalytic activity">
    <reaction evidence="7 10 11">
        <text>4-methyl-5-(2-phosphooxyethyl)-thiazole + 4-amino-2-methyl-5-(diphosphooxymethyl)pyrimidine + H(+) = thiamine phosphate + diphosphate</text>
        <dbReference type="Rhea" id="RHEA:22328"/>
        <dbReference type="ChEBI" id="CHEBI:15378"/>
        <dbReference type="ChEBI" id="CHEBI:33019"/>
        <dbReference type="ChEBI" id="CHEBI:37575"/>
        <dbReference type="ChEBI" id="CHEBI:57841"/>
        <dbReference type="ChEBI" id="CHEBI:58296"/>
        <dbReference type="EC" id="2.5.1.3"/>
    </reaction>
</comment>
<evidence type="ECO:0000313" key="15">
    <source>
        <dbReference type="EMBL" id="SDL50997.1"/>
    </source>
</evidence>
<organism evidence="15 16">
    <name type="scientific">Glycomyces sambucus</name>
    <dbReference type="NCBI Taxonomy" id="380244"/>
    <lineage>
        <taxon>Bacteria</taxon>
        <taxon>Bacillati</taxon>
        <taxon>Actinomycetota</taxon>
        <taxon>Actinomycetes</taxon>
        <taxon>Glycomycetales</taxon>
        <taxon>Glycomycetaceae</taxon>
        <taxon>Glycomyces</taxon>
    </lineage>
</organism>
<feature type="compositionally biased region" description="Low complexity" evidence="13">
    <location>
        <begin position="328"/>
        <end position="338"/>
    </location>
</feature>
<evidence type="ECO:0000256" key="5">
    <source>
        <dbReference type="ARBA" id="ARBA00022842"/>
    </source>
</evidence>
<dbReference type="STRING" id="380244.SAMN05216298_4155"/>
<dbReference type="InterPro" id="IPR036206">
    <property type="entry name" value="ThiamineP_synth_sf"/>
</dbReference>
<dbReference type="InterPro" id="IPR022998">
    <property type="entry name" value="ThiamineP_synth_TenI"/>
</dbReference>
<dbReference type="GO" id="GO:0005737">
    <property type="term" value="C:cytoplasm"/>
    <property type="evidence" value="ECO:0007669"/>
    <property type="project" value="TreeGrafter"/>
</dbReference>
<name>A0A1G9KNF7_9ACTN</name>
<sequence length="348" mass="34762">MRPVRLPRLHVITDTRAAGASRSEQNPAADALPAMPSPGSDGGVRARAAEPNPAADDRGLAPAAARTSSAPVASRAVAPQHELLLTLEAALAAGAGLIQIRPEDHYTDRAAFDLAVAVAELCDAYGAVCLVNDRVHIAQSIGADGVHLGADDLPIDAARRLLPDGAVIGGTCRDSESARAARRAGATYLGVGPVWSTTTKTGLPQPIGLDGLAAVCAAVDLPVIAIGGITAERAALCREAGAYGVAVVGAVAGADDPAAATAELLAAVGEEPTRLGTATRLTGAGNTPRSREDERAGAGGAPNASHFDHPAPNGVPATGLTHLRETGPARPAAAPHRPTGLLRGTGAG</sequence>
<keyword evidence="3 10" id="KW-0808">Transferase</keyword>